<evidence type="ECO:0000313" key="2">
    <source>
        <dbReference type="EMBL" id="GIH78096.1"/>
    </source>
</evidence>
<keyword evidence="3" id="KW-1185">Reference proteome</keyword>
<sequence>MSQPPPLRSALHVCVDDDTGPHIAVTFHPPAAPTVQLIRRYPFAGESRRRQPAPRGLQSTRMGALVAAPGQATSS</sequence>
<name>A0A8J3RPZ8_9ACTN</name>
<dbReference type="Proteomes" id="UP000616724">
    <property type="component" value="Unassembled WGS sequence"/>
</dbReference>
<reference evidence="2 3" key="1">
    <citation type="submission" date="2021-01" db="EMBL/GenBank/DDBJ databases">
        <title>Whole genome shotgun sequence of Planobispora longispora NBRC 13918.</title>
        <authorList>
            <person name="Komaki H."/>
            <person name="Tamura T."/>
        </authorList>
    </citation>
    <scope>NUCLEOTIDE SEQUENCE [LARGE SCALE GENOMIC DNA]</scope>
    <source>
        <strain evidence="2 3">NBRC 13918</strain>
    </source>
</reference>
<proteinExistence type="predicted"/>
<dbReference type="RefSeq" id="WP_203892636.1">
    <property type="nucleotide sequence ID" value="NZ_BOOH01000037.1"/>
</dbReference>
<feature type="region of interest" description="Disordered" evidence="1">
    <location>
        <begin position="44"/>
        <end position="75"/>
    </location>
</feature>
<accession>A0A8J3RPZ8</accession>
<evidence type="ECO:0000256" key="1">
    <source>
        <dbReference type="SAM" id="MobiDB-lite"/>
    </source>
</evidence>
<protein>
    <submittedName>
        <fullName evidence="2">Uncharacterized protein</fullName>
    </submittedName>
</protein>
<gene>
    <name evidence="2" type="ORF">Plo01_45250</name>
</gene>
<organism evidence="2 3">
    <name type="scientific">Planobispora longispora</name>
    <dbReference type="NCBI Taxonomy" id="28887"/>
    <lineage>
        <taxon>Bacteria</taxon>
        <taxon>Bacillati</taxon>
        <taxon>Actinomycetota</taxon>
        <taxon>Actinomycetes</taxon>
        <taxon>Streptosporangiales</taxon>
        <taxon>Streptosporangiaceae</taxon>
        <taxon>Planobispora</taxon>
    </lineage>
</organism>
<dbReference type="EMBL" id="BOOH01000037">
    <property type="protein sequence ID" value="GIH78096.1"/>
    <property type="molecule type" value="Genomic_DNA"/>
</dbReference>
<comment type="caution">
    <text evidence="2">The sequence shown here is derived from an EMBL/GenBank/DDBJ whole genome shotgun (WGS) entry which is preliminary data.</text>
</comment>
<dbReference type="AlphaFoldDB" id="A0A8J3RPZ8"/>
<evidence type="ECO:0000313" key="3">
    <source>
        <dbReference type="Proteomes" id="UP000616724"/>
    </source>
</evidence>